<dbReference type="Pfam" id="PF00497">
    <property type="entry name" value="SBP_bac_3"/>
    <property type="match status" value="1"/>
</dbReference>
<dbReference type="PANTHER" id="PTHR46663">
    <property type="entry name" value="DIGUANYLATE CYCLASE DGCT-RELATED"/>
    <property type="match status" value="1"/>
</dbReference>
<dbReference type="InterPro" id="IPR035965">
    <property type="entry name" value="PAS-like_dom_sf"/>
</dbReference>
<dbReference type="InterPro" id="IPR052163">
    <property type="entry name" value="DGC-Regulatory_Protein"/>
</dbReference>
<comment type="caution">
    <text evidence="6">The sequence shown here is derived from an EMBL/GenBank/DDBJ whole genome shotgun (WGS) entry which is preliminary data.</text>
</comment>
<feature type="domain" description="GGDEF" evidence="5">
    <location>
        <begin position="617"/>
        <end position="764"/>
    </location>
</feature>
<dbReference type="SUPFAM" id="SSF53850">
    <property type="entry name" value="Periplasmic binding protein-like II"/>
    <property type="match status" value="1"/>
</dbReference>
<feature type="domain" description="PAC" evidence="4">
    <location>
        <begin position="533"/>
        <end position="585"/>
    </location>
</feature>
<evidence type="ECO:0000313" key="7">
    <source>
        <dbReference type="Proteomes" id="UP000886689"/>
    </source>
</evidence>
<dbReference type="SMART" id="SM00062">
    <property type="entry name" value="PBPb"/>
    <property type="match status" value="1"/>
</dbReference>
<dbReference type="NCBIfam" id="TIGR00254">
    <property type="entry name" value="GGDEF"/>
    <property type="match status" value="1"/>
</dbReference>
<dbReference type="NCBIfam" id="TIGR00229">
    <property type="entry name" value="sensory_box"/>
    <property type="match status" value="1"/>
</dbReference>
<dbReference type="SMART" id="SM00267">
    <property type="entry name" value="GGDEF"/>
    <property type="match status" value="1"/>
</dbReference>
<keyword evidence="1" id="KW-0472">Membrane</keyword>
<dbReference type="PROSITE" id="PS50113">
    <property type="entry name" value="PAC"/>
    <property type="match status" value="1"/>
</dbReference>
<dbReference type="InterPro" id="IPR000160">
    <property type="entry name" value="GGDEF_dom"/>
</dbReference>
<keyword evidence="1" id="KW-0812">Transmembrane</keyword>
<protein>
    <submittedName>
        <fullName evidence="6">Transporter substrate-binding domain-containing protein</fullName>
    </submittedName>
</protein>
<dbReference type="SUPFAM" id="SSF55073">
    <property type="entry name" value="Nucleotide cyclase"/>
    <property type="match status" value="1"/>
</dbReference>
<dbReference type="SMART" id="SM00086">
    <property type="entry name" value="PAC"/>
    <property type="match status" value="1"/>
</dbReference>
<accession>A0A9D7PQN5</accession>
<keyword evidence="1" id="KW-1133">Transmembrane helix</keyword>
<dbReference type="AlphaFoldDB" id="A0A9D7PQN5"/>
<evidence type="ECO:0000313" key="6">
    <source>
        <dbReference type="EMBL" id="MBK8522927.1"/>
    </source>
</evidence>
<evidence type="ECO:0000259" key="3">
    <source>
        <dbReference type="PROSITE" id="PS50112"/>
    </source>
</evidence>
<sequence length="767" mass="86420">MKFLRLYALLLLLSILPFSLQADTPSDQIALQNSEHTPKINFSKDQQAWLAAHPIIRVGVDPDFAPYEWRDKKGNYVGIAVDYQRRLEKAMGVRFEIVRDKSWSESQDMAKRGELDMLSSMVKTPERSQYMIFTEPYRETHLVIIDDGQRGFIGDLAHLTGKRVALEKGYFVKELLEKDYPQIKLIFADNTHDALLLVADGKADAYVGDSGAANYTIKKNDLSNLRFSGQTEYISAQSFAVIKKNAELATIISKVMDSISKEESEAIFNRWLGMRIEQGIKTKTLIQYGVGLVILSLLFGYWIFRLQREIGYRKAAEMREHSRNGILEMLAKAAPLPAILETIERSVEQQYSGLQCRISMRDDQERHQPHTATFGTATTDMAPRLSDVRGTQAIQAASGEILGTLTLYGHTADTTVVPSTEPNTFSDAFLIEQSTHLAGIAIEKWISAEKLRHSEAHYRQLTEGASDVIWKTDCELYITYISLADERLRGYKADEVIGRHIFEMFTEEGVATVTELMRQRQENEQRGVPSGPVTFEAQQHCKDGHLIWAEVLSKPERDEHGTIVGFHGVTRETTERKQMQDQVRQLAFFDPLTNLPNRRLLNDRLGQVMTASKRSACHGALMILDLDNFKQLNDTQGHLVGDLLLIEVARRLTRCVRAMDTVARFGGDEFVVLMSDLNADAKASATQVRIVAEKIRASLSEPYLLTAKHPEQADTIVEHCCSASIGMVVFIGNESTQDDILKWADAAMYQAKAAGRNLAQFYSKKPE</sequence>
<dbReference type="CDD" id="cd01949">
    <property type="entry name" value="GGDEF"/>
    <property type="match status" value="1"/>
</dbReference>
<dbReference type="Proteomes" id="UP000886689">
    <property type="component" value="Unassembled WGS sequence"/>
</dbReference>
<organism evidence="6 7">
    <name type="scientific">Candidatus Proximibacter danicus</name>
    <dbReference type="NCBI Taxonomy" id="2954365"/>
    <lineage>
        <taxon>Bacteria</taxon>
        <taxon>Pseudomonadati</taxon>
        <taxon>Pseudomonadota</taxon>
        <taxon>Betaproteobacteria</taxon>
        <taxon>Candidatus Proximibacter</taxon>
    </lineage>
</organism>
<dbReference type="InterPro" id="IPR029787">
    <property type="entry name" value="Nucleotide_cyclase"/>
</dbReference>
<evidence type="ECO:0000256" key="2">
    <source>
        <dbReference type="SAM" id="SignalP"/>
    </source>
</evidence>
<evidence type="ECO:0000259" key="4">
    <source>
        <dbReference type="PROSITE" id="PS50113"/>
    </source>
</evidence>
<dbReference type="Pfam" id="PF00990">
    <property type="entry name" value="GGDEF"/>
    <property type="match status" value="1"/>
</dbReference>
<dbReference type="PROSITE" id="PS50887">
    <property type="entry name" value="GGDEF"/>
    <property type="match status" value="1"/>
</dbReference>
<feature type="domain" description="PAS" evidence="3">
    <location>
        <begin position="454"/>
        <end position="524"/>
    </location>
</feature>
<reference evidence="6" key="1">
    <citation type="submission" date="2020-10" db="EMBL/GenBank/DDBJ databases">
        <title>Connecting structure to function with the recovery of over 1000 high-quality activated sludge metagenome-assembled genomes encoding full-length rRNA genes using long-read sequencing.</title>
        <authorList>
            <person name="Singleton C.M."/>
            <person name="Petriglieri F."/>
            <person name="Kristensen J.M."/>
            <person name="Kirkegaard R.H."/>
            <person name="Michaelsen T.Y."/>
            <person name="Andersen M.H."/>
            <person name="Karst S.M."/>
            <person name="Dueholm M.S."/>
            <person name="Nielsen P.H."/>
            <person name="Albertsen M."/>
        </authorList>
    </citation>
    <scope>NUCLEOTIDE SEQUENCE</scope>
    <source>
        <strain evidence="6">Hirt_18-Q3-R61-65_BATAC.395</strain>
    </source>
</reference>
<evidence type="ECO:0000259" key="5">
    <source>
        <dbReference type="PROSITE" id="PS50887"/>
    </source>
</evidence>
<feature type="transmembrane region" description="Helical" evidence="1">
    <location>
        <begin position="285"/>
        <end position="304"/>
    </location>
</feature>
<dbReference type="SMART" id="SM00091">
    <property type="entry name" value="PAS"/>
    <property type="match status" value="1"/>
</dbReference>
<dbReference type="InterPro" id="IPR013767">
    <property type="entry name" value="PAS_fold"/>
</dbReference>
<dbReference type="Gene3D" id="3.40.190.10">
    <property type="entry name" value="Periplasmic binding protein-like II"/>
    <property type="match status" value="2"/>
</dbReference>
<feature type="signal peptide" evidence="2">
    <location>
        <begin position="1"/>
        <end position="22"/>
    </location>
</feature>
<dbReference type="InterPro" id="IPR001638">
    <property type="entry name" value="Solute-binding_3/MltF_N"/>
</dbReference>
<dbReference type="CDD" id="cd01007">
    <property type="entry name" value="PBP2_BvgS_HisK_like"/>
    <property type="match status" value="1"/>
</dbReference>
<dbReference type="Gene3D" id="3.30.450.20">
    <property type="entry name" value="PAS domain"/>
    <property type="match status" value="1"/>
</dbReference>
<proteinExistence type="predicted"/>
<dbReference type="PANTHER" id="PTHR46663:SF3">
    <property type="entry name" value="SLL0267 PROTEIN"/>
    <property type="match status" value="1"/>
</dbReference>
<dbReference type="EMBL" id="JADJUC010000001">
    <property type="protein sequence ID" value="MBK8522927.1"/>
    <property type="molecule type" value="Genomic_DNA"/>
</dbReference>
<keyword evidence="2" id="KW-0732">Signal</keyword>
<dbReference type="Pfam" id="PF00989">
    <property type="entry name" value="PAS"/>
    <property type="match status" value="1"/>
</dbReference>
<dbReference type="InterPro" id="IPR000700">
    <property type="entry name" value="PAS-assoc_C"/>
</dbReference>
<dbReference type="InterPro" id="IPR043128">
    <property type="entry name" value="Rev_trsase/Diguanyl_cyclase"/>
</dbReference>
<gene>
    <name evidence="6" type="ORF">IPL58_01625</name>
</gene>
<dbReference type="InterPro" id="IPR001610">
    <property type="entry name" value="PAC"/>
</dbReference>
<dbReference type="GO" id="GO:0006355">
    <property type="term" value="P:regulation of DNA-templated transcription"/>
    <property type="evidence" value="ECO:0007669"/>
    <property type="project" value="InterPro"/>
</dbReference>
<dbReference type="InterPro" id="IPR000014">
    <property type="entry name" value="PAS"/>
</dbReference>
<evidence type="ECO:0000256" key="1">
    <source>
        <dbReference type="SAM" id="Phobius"/>
    </source>
</evidence>
<dbReference type="Gene3D" id="3.30.70.270">
    <property type="match status" value="1"/>
</dbReference>
<dbReference type="CDD" id="cd00130">
    <property type="entry name" value="PAS"/>
    <property type="match status" value="1"/>
</dbReference>
<name>A0A9D7PQN5_9PROT</name>
<feature type="chain" id="PRO_5038593291" evidence="2">
    <location>
        <begin position="23"/>
        <end position="767"/>
    </location>
</feature>
<dbReference type="SUPFAM" id="SSF55785">
    <property type="entry name" value="PYP-like sensor domain (PAS domain)"/>
    <property type="match status" value="1"/>
</dbReference>
<dbReference type="PROSITE" id="PS50112">
    <property type="entry name" value="PAS"/>
    <property type="match status" value="1"/>
</dbReference>